<name>A0A7W7LQU5_9ACTN</name>
<dbReference type="AlphaFoldDB" id="A0A7W7LQU5"/>
<feature type="domain" description="DUF6879" evidence="1">
    <location>
        <begin position="6"/>
        <end position="55"/>
    </location>
</feature>
<dbReference type="InterPro" id="IPR049244">
    <property type="entry name" value="DUF6879"/>
</dbReference>
<dbReference type="Proteomes" id="UP000556084">
    <property type="component" value="Unassembled WGS sequence"/>
</dbReference>
<reference evidence="2 3" key="1">
    <citation type="submission" date="2020-08" db="EMBL/GenBank/DDBJ databases">
        <title>Genomic Encyclopedia of Type Strains, Phase III (KMG-III): the genomes of soil and plant-associated and newly described type strains.</title>
        <authorList>
            <person name="Whitman W."/>
        </authorList>
    </citation>
    <scope>NUCLEOTIDE SEQUENCE [LARGE SCALE GENOMIC DNA]</scope>
    <source>
        <strain evidence="2 3">CECT 3266</strain>
    </source>
</reference>
<protein>
    <recommendedName>
        <fullName evidence="1">DUF6879 domain-containing protein</fullName>
    </recommendedName>
</protein>
<dbReference type="Pfam" id="PF21806">
    <property type="entry name" value="DUF6879"/>
    <property type="match status" value="1"/>
</dbReference>
<dbReference type="RefSeq" id="WP_184350509.1">
    <property type="nucleotide sequence ID" value="NZ_JACHJH010000005.1"/>
</dbReference>
<evidence type="ECO:0000313" key="3">
    <source>
        <dbReference type="Proteomes" id="UP000556084"/>
    </source>
</evidence>
<keyword evidence="3" id="KW-1185">Reference proteome</keyword>
<proteinExistence type="predicted"/>
<evidence type="ECO:0000259" key="1">
    <source>
        <dbReference type="Pfam" id="PF21806"/>
    </source>
</evidence>
<comment type="caution">
    <text evidence="2">The sequence shown here is derived from an EMBL/GenBank/DDBJ whole genome shotgun (WGS) entry which is preliminary data.</text>
</comment>
<sequence>MSVPGFDDRLVRFSHFTGDGASTGGEMLDDPAVVKLCASAFEAVWERATPHEDWRLPLPDAPPTG</sequence>
<dbReference type="EMBL" id="JACHJH010000005">
    <property type="protein sequence ID" value="MBB4894750.1"/>
    <property type="molecule type" value="Genomic_DNA"/>
</dbReference>
<evidence type="ECO:0000313" key="2">
    <source>
        <dbReference type="EMBL" id="MBB4894750.1"/>
    </source>
</evidence>
<gene>
    <name evidence="2" type="ORF">FHS39_003808</name>
</gene>
<organism evidence="2 3">
    <name type="scientific">Streptomyces olivoverticillatus</name>
    <dbReference type="NCBI Taxonomy" id="66427"/>
    <lineage>
        <taxon>Bacteria</taxon>
        <taxon>Bacillati</taxon>
        <taxon>Actinomycetota</taxon>
        <taxon>Actinomycetes</taxon>
        <taxon>Kitasatosporales</taxon>
        <taxon>Streptomycetaceae</taxon>
        <taxon>Streptomyces</taxon>
    </lineage>
</organism>
<accession>A0A7W7LQU5</accession>